<keyword evidence="2" id="KW-1185">Reference proteome</keyword>
<sequence>MELERPSEDGHIEILFGHPGEEENLLTMTICNSVDRSQLRKEVVEYQEMLDKLQKVRERNEGVYAMRKRLDRDRIYALHRKKVGIDHRLEERSIRGHSRAGKRQSTGSFGSSQSMDRVELSWFGGARRAEGPSPLTLNSVPSELADEEEDEEDGEDNKAEENPTYVQAIRMQDEEEDEEDAEDNKAEENPTYVQAWMDEEEDEEDGEDNKAEENPTYVQAWMDEEEDEEDGEDNKAEENPTYVQAWMDEEEDEEDGEDNKAEENPTYVQAWMDEEEDEEDGEEDNKKAEENPNICAGMDGATDCVDCQRRLFEDTPS</sequence>
<name>A0ACB8F144_9SAUR</name>
<proteinExistence type="predicted"/>
<protein>
    <submittedName>
        <fullName evidence="1">Uncharacterized protein</fullName>
    </submittedName>
</protein>
<reference evidence="1" key="1">
    <citation type="submission" date="2021-08" db="EMBL/GenBank/DDBJ databases">
        <title>The first chromosome-level gecko genome reveals the dynamic sex chromosomes of Neotropical dwarf geckos (Sphaerodactylidae: Sphaerodactylus).</title>
        <authorList>
            <person name="Pinto B.J."/>
            <person name="Keating S.E."/>
            <person name="Gamble T."/>
        </authorList>
    </citation>
    <scope>NUCLEOTIDE SEQUENCE</scope>
    <source>
        <strain evidence="1">TG3544</strain>
    </source>
</reference>
<organism evidence="1 2">
    <name type="scientific">Sphaerodactylus townsendi</name>
    <dbReference type="NCBI Taxonomy" id="933632"/>
    <lineage>
        <taxon>Eukaryota</taxon>
        <taxon>Metazoa</taxon>
        <taxon>Chordata</taxon>
        <taxon>Craniata</taxon>
        <taxon>Vertebrata</taxon>
        <taxon>Euteleostomi</taxon>
        <taxon>Lepidosauria</taxon>
        <taxon>Squamata</taxon>
        <taxon>Bifurcata</taxon>
        <taxon>Gekkota</taxon>
        <taxon>Sphaerodactylidae</taxon>
        <taxon>Sphaerodactylus</taxon>
    </lineage>
</organism>
<dbReference type="EMBL" id="CM037625">
    <property type="protein sequence ID" value="KAH7998569.1"/>
    <property type="molecule type" value="Genomic_DNA"/>
</dbReference>
<evidence type="ECO:0000313" key="2">
    <source>
        <dbReference type="Proteomes" id="UP000827872"/>
    </source>
</evidence>
<accession>A0ACB8F144</accession>
<evidence type="ECO:0000313" key="1">
    <source>
        <dbReference type="EMBL" id="KAH7998569.1"/>
    </source>
</evidence>
<gene>
    <name evidence="1" type="ORF">K3G42_017987</name>
</gene>
<dbReference type="Proteomes" id="UP000827872">
    <property type="component" value="Linkage Group LG12"/>
</dbReference>
<comment type="caution">
    <text evidence="1">The sequence shown here is derived from an EMBL/GenBank/DDBJ whole genome shotgun (WGS) entry which is preliminary data.</text>
</comment>